<dbReference type="GeneID" id="109614260"/>
<protein>
    <submittedName>
        <fullName evidence="2">Uncharacterized protein LOC109614260</fullName>
    </submittedName>
</protein>
<dbReference type="KEGG" id="mde:109614260"/>
<dbReference type="InterPro" id="IPR012337">
    <property type="entry name" value="RNaseH-like_sf"/>
</dbReference>
<dbReference type="VEuPathDB" id="VectorBase:MDOMA2_006663"/>
<dbReference type="PANTHER" id="PTHR37162:SF1">
    <property type="entry name" value="BED-TYPE DOMAIN-CONTAINING PROTEIN"/>
    <property type="match status" value="1"/>
</dbReference>
<reference evidence="2" key="1">
    <citation type="submission" date="2025-08" db="UniProtKB">
        <authorList>
            <consortium name="RefSeq"/>
        </authorList>
    </citation>
    <scope>IDENTIFICATION</scope>
    <source>
        <strain evidence="2">Aabys</strain>
        <tissue evidence="2">Whole body</tissue>
    </source>
</reference>
<accession>A0A9J7DMM2</accession>
<organism evidence="1 2">
    <name type="scientific">Musca domestica</name>
    <name type="common">House fly</name>
    <dbReference type="NCBI Taxonomy" id="7370"/>
    <lineage>
        <taxon>Eukaryota</taxon>
        <taxon>Metazoa</taxon>
        <taxon>Ecdysozoa</taxon>
        <taxon>Arthropoda</taxon>
        <taxon>Hexapoda</taxon>
        <taxon>Insecta</taxon>
        <taxon>Pterygota</taxon>
        <taxon>Neoptera</taxon>
        <taxon>Endopterygota</taxon>
        <taxon>Diptera</taxon>
        <taxon>Brachycera</taxon>
        <taxon>Muscomorpha</taxon>
        <taxon>Muscoidea</taxon>
        <taxon>Muscidae</taxon>
        <taxon>Musca</taxon>
    </lineage>
</organism>
<dbReference type="OrthoDB" id="7762031at2759"/>
<gene>
    <name evidence="2" type="primary">LOC109614260</name>
</gene>
<sequence>MDGAKKKYAAGFREEWNEKFPWLKQIKGGKKCTVCDIPIAGGLSHIERHASREYHIKNFKVAQSTPKLDAFVENTTKHCPSTEAAKLEIMVCLFVAEHNLPFTILDHLNQIIKNGIPDSQITRKFLINRHKGQQVINSVTGPKNTKAISKFCNANYYSIVIDESTDCTVSKHLAIIVRTFDGKCEDRFLSLEHIVEATGKGITDKIIEVLNECNIPLEKMIGFTADNCSVMMGKFKGVQAILKLSVPNLFVTGCVCHILNLASCAAFCALPNKVDRLMKEINFYFCNSPSRRDDFATFQEHFGTDMHVILGYAATRWLSRKEVVDRILEQRGSHHILF</sequence>
<proteinExistence type="predicted"/>
<name>A0A9J7DMM2_MUSDO</name>
<dbReference type="Proteomes" id="UP001652621">
    <property type="component" value="Unplaced"/>
</dbReference>
<dbReference type="RefSeq" id="XP_019895226.2">
    <property type="nucleotide sequence ID" value="XM_020039667.2"/>
</dbReference>
<evidence type="ECO:0000313" key="2">
    <source>
        <dbReference type="RefSeq" id="XP_019895226.2"/>
    </source>
</evidence>
<dbReference type="SUPFAM" id="SSF53098">
    <property type="entry name" value="Ribonuclease H-like"/>
    <property type="match status" value="1"/>
</dbReference>
<dbReference type="AlphaFoldDB" id="A0A9J7DMM2"/>
<evidence type="ECO:0000313" key="1">
    <source>
        <dbReference type="Proteomes" id="UP001652621"/>
    </source>
</evidence>
<dbReference type="PANTHER" id="PTHR37162">
    <property type="entry name" value="HAT FAMILY DIMERISATION DOMAINCONTAINING PROTEIN-RELATED"/>
    <property type="match status" value="1"/>
</dbReference>
<keyword evidence="1" id="KW-1185">Reference proteome</keyword>